<organism evidence="1 2">
    <name type="scientific">Riccia sorocarpa</name>
    <dbReference type="NCBI Taxonomy" id="122646"/>
    <lineage>
        <taxon>Eukaryota</taxon>
        <taxon>Viridiplantae</taxon>
        <taxon>Streptophyta</taxon>
        <taxon>Embryophyta</taxon>
        <taxon>Marchantiophyta</taxon>
        <taxon>Marchantiopsida</taxon>
        <taxon>Marchantiidae</taxon>
        <taxon>Marchantiales</taxon>
        <taxon>Ricciaceae</taxon>
        <taxon>Riccia</taxon>
    </lineage>
</organism>
<dbReference type="EMBL" id="JBJQOH010000007">
    <property type="protein sequence ID" value="KAL3679870.1"/>
    <property type="molecule type" value="Genomic_DNA"/>
</dbReference>
<dbReference type="Proteomes" id="UP001633002">
    <property type="component" value="Unassembled WGS sequence"/>
</dbReference>
<accession>A0ABD3GPA8</accession>
<evidence type="ECO:0000313" key="1">
    <source>
        <dbReference type="EMBL" id="KAL3679870.1"/>
    </source>
</evidence>
<sequence length="639" mass="73584">MHQMAQAFLLKNVSKILQGSNEDWVRLAVAIIKARIMETAHLNEDKQWDHNAILLGLKALRVPSSNILDRMLKCWFKMKRRLTLQPDRGPYPENATPRLVLNILQSTDTADLHEINELQTLLRKLNLKQFSELSKAPGQVYTLHELATAKGISISDSLDIAMNKMQTLFSANETAPITWAEAMGWKWAEGPTTTGPPWKLTSAQWRHLLYNCKDENAKINDKWEAQDNNQTWKSRWSQLWSGAATSRAKTRFWRFLRTGYLSNAKAKTWNRGTGLCNRCQIEHETLTHAIWDCPRLLERKRWISWLFLQPHQRTTSLVTGEPIMTVIGKALLENQANQALMLILLATWRSSWSERNDQQFNQRTRYKPINHIIAEVEEELKALKNSRRKTDTQEDHINTAMDTVEHWKMESTRWLEGHTDKRTMATPETHTSMRTDQNSIAAAMFTPNTETGTGQYQQASTKTRIWEEEDMIRWENQHQRQEGRQTRNTKTIARRKHLKSRMARTRKSRIMSFQSQERHVAVNSVRSTTDGANGSQDHVNFDTVEDLIQFLLGFNVVTAEQAGAGSRGDRQYKLMIWRLRRRAGISWAECCSVHAPLKLSSAIWSEESTSPGAERPQAPRGSNSTLKVDLQLSCHCGPI</sequence>
<protein>
    <recommendedName>
        <fullName evidence="3">Reverse transcriptase zinc-binding domain-containing protein</fullName>
    </recommendedName>
</protein>
<gene>
    <name evidence="1" type="ORF">R1sor_022826</name>
</gene>
<name>A0ABD3GPA8_9MARC</name>
<comment type="caution">
    <text evidence="1">The sequence shown here is derived from an EMBL/GenBank/DDBJ whole genome shotgun (WGS) entry which is preliminary data.</text>
</comment>
<keyword evidence="2" id="KW-1185">Reference proteome</keyword>
<evidence type="ECO:0008006" key="3">
    <source>
        <dbReference type="Google" id="ProtNLM"/>
    </source>
</evidence>
<proteinExistence type="predicted"/>
<evidence type="ECO:0000313" key="2">
    <source>
        <dbReference type="Proteomes" id="UP001633002"/>
    </source>
</evidence>
<reference evidence="1 2" key="1">
    <citation type="submission" date="2024-09" db="EMBL/GenBank/DDBJ databases">
        <title>Chromosome-scale assembly of Riccia sorocarpa.</title>
        <authorList>
            <person name="Paukszto L."/>
        </authorList>
    </citation>
    <scope>NUCLEOTIDE SEQUENCE [LARGE SCALE GENOMIC DNA]</scope>
    <source>
        <strain evidence="1">LP-2024</strain>
        <tissue evidence="1">Aerial parts of the thallus</tissue>
    </source>
</reference>
<dbReference type="AlphaFoldDB" id="A0ABD3GPA8"/>